<organism evidence="3 4">
    <name type="scientific">Ottowia thiooxydans</name>
    <dbReference type="NCBI Taxonomy" id="219182"/>
    <lineage>
        <taxon>Bacteria</taxon>
        <taxon>Pseudomonadati</taxon>
        <taxon>Pseudomonadota</taxon>
        <taxon>Betaproteobacteria</taxon>
        <taxon>Burkholderiales</taxon>
        <taxon>Comamonadaceae</taxon>
        <taxon>Ottowia</taxon>
    </lineage>
</organism>
<evidence type="ECO:0000259" key="2">
    <source>
        <dbReference type="Pfam" id="PF14403"/>
    </source>
</evidence>
<sequence>MNSEFPSPSISPSPDALALPATGRFPVADAGHYDELHARSAAQGASVSVDGNVPLAPAWAQFFNQLGDEGWNTLNRRSALLTRQLRDNGVTYNVYADEINMQRPWPLDLFPLLITSEDWRRIEAGVLQRVRLLDTVMGDVYGERRLLKDGLLPAALVQGHPEYLRSMHGAPPVGGMHLHIAAFDLARGPNGHWWVVSQRTQAPSGLGYLLENRLAVSSQFPRAFQAMNVRRLAATYRSLIENLKRLSSAGADSHIAMLTPGPNNETYFEQSYLARYLGVTLVTGGDLTVRNERLYLKTLGGLQPVHCLIKRVDDAFIDPLEMRPDSRLGVPGLLQAVRAGNVLLANSPGAGFLESSALLGFLPSLARHLLGEELKLPALHTWWCGEPAAMREVLPKLDRCVIKATYPWSLSRGTFQAGVGRLMSPRVLESWAESIKRAPDEHTVQAYLPPSQMPTWRADHQAPAIVPRSAILRVFAVSDGVRSWQVLPGGMTRLVSASAGLASMAMGGSSADTWVLNDEPLYEDLEADQPSLVAMTPSATALVQRERLVTSRAAENLYWLGRYTERAENSARLARIILQALDGDEEPSYPLLMWLGQLAESAGLVPEDTPSPLDDRYAFENALIRSLGDTQTPSVGYTLHALRQAGSTLRERLSPEHWSLIKEAEESFLADCGEWTGSHPSSSDALRALVRCGKSLAGITGAQNDSMWRDDGWRLLIVGRQIERLTHLADALSKGFYTNAVHDAAGFGVVLELFDSSISFHSRYQRSRAIAALIEHVVMNHQNPRSLGWVTLELNTLLSHLHRHDVANLEDLSLLLRPLSPEDLPRLCEANEIGDFTHLQAHLAHCIGTGTGLSREISLRHFTHTGVAGRSVGA</sequence>
<dbReference type="InterPro" id="IPR007296">
    <property type="entry name" value="DUF403"/>
</dbReference>
<dbReference type="Gene3D" id="3.40.50.11290">
    <property type="match status" value="1"/>
</dbReference>
<dbReference type="SUPFAM" id="SSF56059">
    <property type="entry name" value="Glutathione synthetase ATP-binding domain-like"/>
    <property type="match status" value="1"/>
</dbReference>
<dbReference type="PANTHER" id="PTHR34595">
    <property type="entry name" value="BLR5612 PROTEIN"/>
    <property type="match status" value="1"/>
</dbReference>
<comment type="caution">
    <text evidence="3">The sequence shown here is derived from an EMBL/GenBank/DDBJ whole genome shotgun (WGS) entry which is preliminary data.</text>
</comment>
<dbReference type="PANTHER" id="PTHR34595:SF2">
    <property type="entry name" value="BLR2978 PROTEIN"/>
    <property type="match status" value="1"/>
</dbReference>
<proteinExistence type="predicted"/>
<evidence type="ECO:0000313" key="4">
    <source>
        <dbReference type="Proteomes" id="UP001549320"/>
    </source>
</evidence>
<gene>
    <name evidence="3" type="ORF">ABIE13_000365</name>
</gene>
<evidence type="ECO:0000259" key="1">
    <source>
        <dbReference type="Pfam" id="PF04168"/>
    </source>
</evidence>
<keyword evidence="4" id="KW-1185">Reference proteome</keyword>
<protein>
    <submittedName>
        <fullName evidence="3">Circularly permuted ATP-grasp superfamily protein/putative alpha-E superfamily protein</fullName>
    </submittedName>
</protein>
<dbReference type="InterPro" id="IPR025841">
    <property type="entry name" value="CP_ATPgrasp_2"/>
</dbReference>
<dbReference type="EMBL" id="JBEPSH010000001">
    <property type="protein sequence ID" value="MET4575268.1"/>
    <property type="molecule type" value="Genomic_DNA"/>
</dbReference>
<dbReference type="Pfam" id="PF14403">
    <property type="entry name" value="CP_ATPgrasp_2"/>
    <property type="match status" value="1"/>
</dbReference>
<dbReference type="Proteomes" id="UP001549320">
    <property type="component" value="Unassembled WGS sequence"/>
</dbReference>
<name>A0ABV2Q350_9BURK</name>
<accession>A0ABV2Q350</accession>
<feature type="domain" description="DUF403" evidence="1">
    <location>
        <begin position="550"/>
        <end position="862"/>
    </location>
</feature>
<dbReference type="Pfam" id="PF04168">
    <property type="entry name" value="Alpha-E"/>
    <property type="match status" value="1"/>
</dbReference>
<evidence type="ECO:0000313" key="3">
    <source>
        <dbReference type="EMBL" id="MET4575268.1"/>
    </source>
</evidence>
<dbReference type="InterPro" id="IPR051680">
    <property type="entry name" value="ATP-dep_Glu-Cys_Ligase-2"/>
</dbReference>
<feature type="domain" description="Circularly permuted ATP-grasp type 2" evidence="2">
    <location>
        <begin position="111"/>
        <end position="494"/>
    </location>
</feature>
<reference evidence="3 4" key="1">
    <citation type="submission" date="2024-06" db="EMBL/GenBank/DDBJ databases">
        <title>Sorghum-associated microbial communities from plants grown in Nebraska, USA.</title>
        <authorList>
            <person name="Schachtman D."/>
        </authorList>
    </citation>
    <scope>NUCLEOTIDE SEQUENCE [LARGE SCALE GENOMIC DNA]</scope>
    <source>
        <strain evidence="3 4">2709</strain>
    </source>
</reference>
<dbReference type="RefSeq" id="WP_354440608.1">
    <property type="nucleotide sequence ID" value="NZ_JBEPSH010000001.1"/>
</dbReference>